<protein>
    <submittedName>
        <fullName evidence="6">Methyl-accepting chemotaxis protein</fullName>
    </submittedName>
</protein>
<evidence type="ECO:0000259" key="5">
    <source>
        <dbReference type="PROSITE" id="PS50885"/>
    </source>
</evidence>
<dbReference type="InterPro" id="IPR009050">
    <property type="entry name" value="Globin-like_sf"/>
</dbReference>
<organism evidence="6 7">
    <name type="scientific">Caulobacter segnis</name>
    <dbReference type="NCBI Taxonomy" id="88688"/>
    <lineage>
        <taxon>Bacteria</taxon>
        <taxon>Pseudomonadati</taxon>
        <taxon>Pseudomonadota</taxon>
        <taxon>Alphaproteobacteria</taxon>
        <taxon>Caulobacterales</taxon>
        <taxon>Caulobacteraceae</taxon>
        <taxon>Caulobacter</taxon>
    </lineage>
</organism>
<dbReference type="CDD" id="cd01068">
    <property type="entry name" value="globin_sensor"/>
    <property type="match status" value="1"/>
</dbReference>
<evidence type="ECO:0000256" key="2">
    <source>
        <dbReference type="ARBA" id="ARBA00029447"/>
    </source>
</evidence>
<dbReference type="Proteomes" id="UP001057520">
    <property type="component" value="Chromosome"/>
</dbReference>
<sequence length="536" mass="57127">MSQDHAISERVAFMGLDDKARAALRELQPVIRKTVGQALDAFYAKVRTTPETRKFFADENHMRSASSRQQSHWDVISRGDFDDTYVKAVRTIGQTHARIGLEPRWYIGGYAVVSEHLIRAVIEDQWPKGFMSKGDAGKAGDSLSALIKAVMLDMDFAISIYLETIEAERQRLESVRLANEASQNAVVKALGDALDRLAQGDLVGRLNAEVTPEFQKLKDDFNNAVGILELAMTRVSAASDGIRAGTDEISVAADDLARRTEQQAASLEETAAALDEITSTVRRSAAGAKQAQDVVIGAKAEAERSGVVVDQAVAAMGEIETSSREIGNIIGVIDEIAFQTNLLALNAGVEAARAGEAGRGFAVVAQEVRALAQRSADAAKEIKTLINASTKQVEAGVGLVGQTGDALRGIVGKVAEIDELIVQISSSAQEQAQGLHEVNTAVNQMDQVTQQNAAMVEQTTAATHSLKGQAAELITQVTAFRVSGTGPAVARSKPELARAAPPATRAVQRPTVRPGASAPVARGNTAVAIKDEWQEF</sequence>
<evidence type="ECO:0000313" key="6">
    <source>
        <dbReference type="EMBL" id="USQ95526.1"/>
    </source>
</evidence>
<proteinExistence type="inferred from homology"/>
<comment type="similarity">
    <text evidence="2">Belongs to the methyl-accepting chemotaxis (MCP) protein family.</text>
</comment>
<dbReference type="InterPro" id="IPR039379">
    <property type="entry name" value="Protoglobin_sensor_dom"/>
</dbReference>
<keyword evidence="1" id="KW-0145">Chemotaxis</keyword>
<dbReference type="InterPro" id="IPR003660">
    <property type="entry name" value="HAMP_dom"/>
</dbReference>
<dbReference type="Pfam" id="PF11563">
    <property type="entry name" value="Protoglobin"/>
    <property type="match status" value="1"/>
</dbReference>
<feature type="domain" description="Methyl-accepting transducer" evidence="4">
    <location>
        <begin position="238"/>
        <end position="467"/>
    </location>
</feature>
<dbReference type="SUPFAM" id="SSF46458">
    <property type="entry name" value="Globin-like"/>
    <property type="match status" value="1"/>
</dbReference>
<evidence type="ECO:0000256" key="3">
    <source>
        <dbReference type="PROSITE-ProRule" id="PRU00284"/>
    </source>
</evidence>
<dbReference type="PROSITE" id="PS50885">
    <property type="entry name" value="HAMP"/>
    <property type="match status" value="1"/>
</dbReference>
<dbReference type="InterPro" id="IPR051310">
    <property type="entry name" value="MCP_chemotaxis"/>
</dbReference>
<evidence type="ECO:0000259" key="4">
    <source>
        <dbReference type="PROSITE" id="PS50111"/>
    </source>
</evidence>
<dbReference type="Gene3D" id="1.10.287.950">
    <property type="entry name" value="Methyl-accepting chemotaxis protein"/>
    <property type="match status" value="1"/>
</dbReference>
<dbReference type="CDD" id="cd11386">
    <property type="entry name" value="MCP_signal"/>
    <property type="match status" value="1"/>
</dbReference>
<reference evidence="6 7" key="1">
    <citation type="submission" date="2022-04" db="EMBL/GenBank/DDBJ databases">
        <title>Genome sequence of soybean root-associated Caulobacter segnis RL271.</title>
        <authorList>
            <person name="Longley R."/>
            <person name="Bonito G."/>
            <person name="Trigodet F."/>
            <person name="Crosson S."/>
            <person name="Fiebig A."/>
        </authorList>
    </citation>
    <scope>NUCLEOTIDE SEQUENCE [LARGE SCALE GENOMIC DNA]</scope>
    <source>
        <strain evidence="6 7">RL271</strain>
    </source>
</reference>
<dbReference type="InterPro" id="IPR012292">
    <property type="entry name" value="Globin/Proto"/>
</dbReference>
<evidence type="ECO:0000256" key="1">
    <source>
        <dbReference type="ARBA" id="ARBA00022500"/>
    </source>
</evidence>
<dbReference type="SMART" id="SM00283">
    <property type="entry name" value="MA"/>
    <property type="match status" value="1"/>
</dbReference>
<accession>A0ABY4ZUB9</accession>
<dbReference type="PROSITE" id="PS50111">
    <property type="entry name" value="CHEMOTAXIS_TRANSDUC_2"/>
    <property type="match status" value="1"/>
</dbReference>
<dbReference type="EMBL" id="CP096040">
    <property type="protein sequence ID" value="USQ95526.1"/>
    <property type="molecule type" value="Genomic_DNA"/>
</dbReference>
<feature type="domain" description="HAMP" evidence="5">
    <location>
        <begin position="181"/>
        <end position="233"/>
    </location>
</feature>
<dbReference type="SUPFAM" id="SSF58104">
    <property type="entry name" value="Methyl-accepting chemotaxis protein (MCP) signaling domain"/>
    <property type="match status" value="1"/>
</dbReference>
<dbReference type="PANTHER" id="PTHR43531">
    <property type="entry name" value="PROTEIN ICFG"/>
    <property type="match status" value="1"/>
</dbReference>
<evidence type="ECO:0000313" key="7">
    <source>
        <dbReference type="Proteomes" id="UP001057520"/>
    </source>
</evidence>
<dbReference type="InterPro" id="IPR044398">
    <property type="entry name" value="Globin-sensor_dom"/>
</dbReference>
<dbReference type="InterPro" id="IPR004089">
    <property type="entry name" value="MCPsignal_dom"/>
</dbReference>
<dbReference type="PANTHER" id="PTHR43531:SF11">
    <property type="entry name" value="METHYL-ACCEPTING CHEMOTAXIS PROTEIN 3"/>
    <property type="match status" value="1"/>
</dbReference>
<gene>
    <name evidence="6" type="ORF">MZV50_23765</name>
</gene>
<keyword evidence="7" id="KW-1185">Reference proteome</keyword>
<keyword evidence="3" id="KW-0807">Transducer</keyword>
<name>A0ABY4ZUB9_9CAUL</name>
<dbReference type="Gene3D" id="1.10.490.10">
    <property type="entry name" value="Globins"/>
    <property type="match status" value="1"/>
</dbReference>
<dbReference type="Pfam" id="PF00015">
    <property type="entry name" value="MCPsignal"/>
    <property type="match status" value="1"/>
</dbReference>